<dbReference type="InterPro" id="IPR000898">
    <property type="entry name" value="Indolamine_dOase"/>
</dbReference>
<dbReference type="Gene3D" id="1.20.58.480">
    <property type="match status" value="1"/>
</dbReference>
<keyword evidence="1" id="KW-0479">Metal-binding</keyword>
<organism evidence="3 4">
    <name type="scientific">Imperialibacter roseus</name>
    <dbReference type="NCBI Taxonomy" id="1324217"/>
    <lineage>
        <taxon>Bacteria</taxon>
        <taxon>Pseudomonadati</taxon>
        <taxon>Bacteroidota</taxon>
        <taxon>Cytophagia</taxon>
        <taxon>Cytophagales</taxon>
        <taxon>Flammeovirgaceae</taxon>
        <taxon>Imperialibacter</taxon>
    </lineage>
</organism>
<keyword evidence="4" id="KW-1185">Reference proteome</keyword>
<evidence type="ECO:0008006" key="5">
    <source>
        <dbReference type="Google" id="ProtNLM"/>
    </source>
</evidence>
<dbReference type="PANTHER" id="PTHR28657">
    <property type="entry name" value="INDOLEAMINE 2,3-DIOXYGENASE"/>
    <property type="match status" value="1"/>
</dbReference>
<dbReference type="Pfam" id="PF01231">
    <property type="entry name" value="IDO"/>
    <property type="match status" value="1"/>
</dbReference>
<evidence type="ECO:0000256" key="2">
    <source>
        <dbReference type="ARBA" id="ARBA00023004"/>
    </source>
</evidence>
<dbReference type="RefSeq" id="WP_317489147.1">
    <property type="nucleotide sequence ID" value="NZ_CP136051.1"/>
</dbReference>
<protein>
    <recommendedName>
        <fullName evidence="5">Indoleamine 2,3-dioxygenase</fullName>
    </recommendedName>
</protein>
<evidence type="ECO:0000313" key="4">
    <source>
        <dbReference type="Proteomes" id="UP001302349"/>
    </source>
</evidence>
<accession>A0ABZ0IN08</accession>
<dbReference type="SUPFAM" id="SSF140959">
    <property type="entry name" value="Indolic compounds 2,3-dioxygenase-like"/>
    <property type="match status" value="1"/>
</dbReference>
<dbReference type="EMBL" id="CP136051">
    <property type="protein sequence ID" value="WOK06423.1"/>
    <property type="molecule type" value="Genomic_DNA"/>
</dbReference>
<evidence type="ECO:0000256" key="1">
    <source>
        <dbReference type="ARBA" id="ARBA00022723"/>
    </source>
</evidence>
<proteinExistence type="predicted"/>
<gene>
    <name evidence="3" type="ORF">RT717_25440</name>
</gene>
<dbReference type="Proteomes" id="UP001302349">
    <property type="component" value="Chromosome"/>
</dbReference>
<dbReference type="PANTHER" id="PTHR28657:SF5">
    <property type="entry name" value="INDOLEAMINE 2,3-DIOXYGENASE"/>
    <property type="match status" value="1"/>
</dbReference>
<evidence type="ECO:0000313" key="3">
    <source>
        <dbReference type="EMBL" id="WOK06423.1"/>
    </source>
</evidence>
<reference evidence="3 4" key="1">
    <citation type="journal article" date="2023" name="Microbiol. Resour. Announc.">
        <title>Complete Genome Sequence of Imperialibacter roseus strain P4T.</title>
        <authorList>
            <person name="Tizabi D.R."/>
            <person name="Bachvaroff T."/>
            <person name="Hill R.T."/>
        </authorList>
    </citation>
    <scope>NUCLEOTIDE SEQUENCE [LARGE SCALE GENOMIC DNA]</scope>
    <source>
        <strain evidence="3 4">P4T</strain>
    </source>
</reference>
<name>A0ABZ0IN08_9BACT</name>
<keyword evidence="2" id="KW-0408">Iron</keyword>
<dbReference type="InterPro" id="IPR037217">
    <property type="entry name" value="Trp/Indoleamine_2_3_dOase-like"/>
</dbReference>
<sequence>MVTDWKFFLVEHGVDPDYGFLLTPFPEVSLSSYFAPWDQAALHLPEWIENGSVAEEAGKLPFKDPGRISSKGEMERAMLVLSFLGSAIVHTSADASPLIPRNISVPWRYIATRLGRPPVLSHASAVLANWKRTGNMGVVSLGNIEPLVTFTRTDDEKWFYMVTVEIESQAAEAIAAVALALEYTTTRNSENILQQLKVVRNAVRMMTTTLKRMKEKCDPSVFYSSIRPFLSSFKDVRYDLGGRTVTESWHGGSAAQSAVLQFLDAGMGIEHTEPKSSAYMKEMLNYMPPQHATIVRKLKQGSPLKDYCRSESTLQFFYDKAVETIHDFRTEHFKIAHEYIIAQAKAEEGVIGTGGTELSSFLKSMRDDTKKKVTKLITLFTLKQHPNLFMANPYINVMKNSFLLQI</sequence>